<sequence length="222" mass="25197">MTQHTSKVKSVTKGQEKQWDRMGQDFAASYKGGSRKLELAKGHPDVVTRVHRLFDELAAERELMLPIEERGPFMTVRIGTHQNVKRLRKTLTDAGNRISDWGSDILNRITLAKKPEDVNIVVVTVAELGFPNGATRAHIYEKALSMGLGLLPAEVGPQLRLQYPDQPLGEWILVGMEPITDSDGYLKVFYVEHNGNGRWLRGSYGYPGHVWRSDRRWAFRCK</sequence>
<gene>
    <name evidence="1" type="ORF">A2V71_00140</name>
</gene>
<dbReference type="Proteomes" id="UP000178764">
    <property type="component" value="Unassembled WGS sequence"/>
</dbReference>
<evidence type="ECO:0000313" key="2">
    <source>
        <dbReference type="Proteomes" id="UP000178764"/>
    </source>
</evidence>
<reference evidence="1 2" key="1">
    <citation type="journal article" date="2016" name="Nat. Commun.">
        <title>Thousands of microbial genomes shed light on interconnected biogeochemical processes in an aquifer system.</title>
        <authorList>
            <person name="Anantharaman K."/>
            <person name="Brown C.T."/>
            <person name="Hug L.A."/>
            <person name="Sharon I."/>
            <person name="Castelle C.J."/>
            <person name="Probst A.J."/>
            <person name="Thomas B.C."/>
            <person name="Singh A."/>
            <person name="Wilkins M.J."/>
            <person name="Karaoz U."/>
            <person name="Brodie E.L."/>
            <person name="Williams K.H."/>
            <person name="Hubbard S.S."/>
            <person name="Banfield J.F."/>
        </authorList>
    </citation>
    <scope>NUCLEOTIDE SEQUENCE [LARGE SCALE GENOMIC DNA]</scope>
</reference>
<comment type="caution">
    <text evidence="1">The sequence shown here is derived from an EMBL/GenBank/DDBJ whole genome shotgun (WGS) entry which is preliminary data.</text>
</comment>
<proteinExistence type="predicted"/>
<protein>
    <submittedName>
        <fullName evidence="1">Uncharacterized protein</fullName>
    </submittedName>
</protein>
<organism evidence="1 2">
    <name type="scientific">Candidatus Berkelbacteria bacterium RBG_13_40_8</name>
    <dbReference type="NCBI Taxonomy" id="1797467"/>
    <lineage>
        <taxon>Bacteria</taxon>
        <taxon>Candidatus Berkelbacteria</taxon>
    </lineage>
</organism>
<dbReference type="EMBL" id="MEZT01000002">
    <property type="protein sequence ID" value="OGD57400.1"/>
    <property type="molecule type" value="Genomic_DNA"/>
</dbReference>
<name>A0A1F5DQR6_9BACT</name>
<dbReference type="AlphaFoldDB" id="A0A1F5DQR6"/>
<accession>A0A1F5DQR6</accession>
<evidence type="ECO:0000313" key="1">
    <source>
        <dbReference type="EMBL" id="OGD57400.1"/>
    </source>
</evidence>